<protein>
    <submittedName>
        <fullName evidence="4">GNAT family N-acetyltransferase</fullName>
    </submittedName>
</protein>
<feature type="domain" description="N-acetyltransferase" evidence="3">
    <location>
        <begin position="2"/>
        <end position="149"/>
    </location>
</feature>
<keyword evidence="5" id="KW-1185">Reference proteome</keyword>
<evidence type="ECO:0000256" key="1">
    <source>
        <dbReference type="ARBA" id="ARBA00022679"/>
    </source>
</evidence>
<dbReference type="Gene3D" id="3.40.630.30">
    <property type="match status" value="1"/>
</dbReference>
<dbReference type="InterPro" id="IPR051016">
    <property type="entry name" value="Diverse_Substrate_AcTransf"/>
</dbReference>
<dbReference type="CDD" id="cd04301">
    <property type="entry name" value="NAT_SF"/>
    <property type="match status" value="1"/>
</dbReference>
<dbReference type="EMBL" id="CP045503">
    <property type="protein sequence ID" value="QPG57224.1"/>
    <property type="molecule type" value="Genomic_DNA"/>
</dbReference>
<keyword evidence="1" id="KW-0808">Transferase</keyword>
<dbReference type="InterPro" id="IPR000182">
    <property type="entry name" value="GNAT_dom"/>
</dbReference>
<organism evidence="4 5">
    <name type="scientific">Shewanella eurypsychrophilus</name>
    <dbReference type="NCBI Taxonomy" id="2593656"/>
    <lineage>
        <taxon>Bacteria</taxon>
        <taxon>Pseudomonadati</taxon>
        <taxon>Pseudomonadota</taxon>
        <taxon>Gammaproteobacteria</taxon>
        <taxon>Alteromonadales</taxon>
        <taxon>Shewanellaceae</taxon>
        <taxon>Shewanella</taxon>
    </lineage>
</organism>
<dbReference type="InterPro" id="IPR016181">
    <property type="entry name" value="Acyl_CoA_acyltransferase"/>
</dbReference>
<dbReference type="Proteomes" id="UP000316416">
    <property type="component" value="Chromosome"/>
</dbReference>
<evidence type="ECO:0000256" key="2">
    <source>
        <dbReference type="ARBA" id="ARBA00023315"/>
    </source>
</evidence>
<dbReference type="SUPFAM" id="SSF55729">
    <property type="entry name" value="Acyl-CoA N-acyltransferases (Nat)"/>
    <property type="match status" value="1"/>
</dbReference>
<name>A0ABX6V3K7_9GAMM</name>
<reference evidence="4" key="1">
    <citation type="submission" date="2021-07" db="EMBL/GenBank/DDBJ databases">
        <title>Shewanella sp. YLB-07 whole genome sequence.</title>
        <authorList>
            <person name="Yu L."/>
        </authorList>
    </citation>
    <scope>NUCLEOTIDE SEQUENCE</scope>
    <source>
        <strain evidence="4">YLB-08</strain>
    </source>
</reference>
<evidence type="ECO:0000259" key="3">
    <source>
        <dbReference type="PROSITE" id="PS51186"/>
    </source>
</evidence>
<gene>
    <name evidence="4" type="ORF">FM038_007070</name>
</gene>
<evidence type="ECO:0000313" key="4">
    <source>
        <dbReference type="EMBL" id="QPG57224.1"/>
    </source>
</evidence>
<proteinExistence type="predicted"/>
<dbReference type="Pfam" id="PF00583">
    <property type="entry name" value="Acetyltransf_1"/>
    <property type="match status" value="1"/>
</dbReference>
<dbReference type="PANTHER" id="PTHR10545:SF29">
    <property type="entry name" value="GH14572P-RELATED"/>
    <property type="match status" value="1"/>
</dbReference>
<dbReference type="RefSeq" id="WP_142872588.1">
    <property type="nucleotide sequence ID" value="NZ_CP045503.2"/>
</dbReference>
<sequence length="149" mass="17007">MLIVREACEKDIDTVYDLIIAIARHHDQEQYVVTDKSELLKSGFSENPQFGVLLAEVDGEVAGYASYTWNYSIWLGISYMNIDDVFVWEGFRGQKVGEALMQKARSVSQLKGVTRMKWEVEQDNLQAIKFYERLGATVDIKGVCRWSAS</sequence>
<dbReference type="PROSITE" id="PS51186">
    <property type="entry name" value="GNAT"/>
    <property type="match status" value="1"/>
</dbReference>
<keyword evidence="2" id="KW-0012">Acyltransferase</keyword>
<accession>A0ABX6V3K7</accession>
<evidence type="ECO:0000313" key="5">
    <source>
        <dbReference type="Proteomes" id="UP000316416"/>
    </source>
</evidence>
<dbReference type="PANTHER" id="PTHR10545">
    <property type="entry name" value="DIAMINE N-ACETYLTRANSFERASE"/>
    <property type="match status" value="1"/>
</dbReference>